<dbReference type="SUPFAM" id="SSF109755">
    <property type="entry name" value="PhoU-like"/>
    <property type="match status" value="1"/>
</dbReference>
<dbReference type="InterPro" id="IPR026022">
    <property type="entry name" value="PhoU_dom"/>
</dbReference>
<reference evidence="2" key="2">
    <citation type="submission" date="2020-09" db="EMBL/GenBank/DDBJ databases">
        <authorList>
            <person name="Sun Q."/>
            <person name="Ohkuma M."/>
        </authorList>
    </citation>
    <scope>NUCLEOTIDE SEQUENCE</scope>
    <source>
        <strain evidence="2">JCM 10088</strain>
    </source>
</reference>
<sequence length="334" mass="36698">MPDKGSRRVEVRKAQSLGKSSLGITIPKAWASSIGVEPGSPVYLELRDDGILIRSMGREAVRTSSIHVMSSSTVDEVLRMVISSYLRGDESMIIKFDAVNPSVKEHLFRSIKVKLAGVELIEESPAEAHVKVLSLQTQLPLGKLMSRMWLTVRGMLRDSLDLIGNSDGELAEDVTARDDEVDKTYLLIHRLINMAIAGTIQLKSVSLENRMELTPYLLVAKSVERSGDHAWRIAQWAPNLVLAGPAIGAIKELGFKVLELSNAALNAFIGKDTEIAMKILNQRNVLLNERMEAMTSMHDVPADSRGFALLVIESLGRIAAYAFDIAETTLDGYS</sequence>
<dbReference type="PANTHER" id="PTHR42930:SF2">
    <property type="entry name" value="PHOU DOMAIN-CONTAINING PROTEIN"/>
    <property type="match status" value="1"/>
</dbReference>
<dbReference type="PANTHER" id="PTHR42930">
    <property type="entry name" value="PHOSPHATE-SPECIFIC TRANSPORT SYSTEM ACCESSORY PROTEIN PHOU"/>
    <property type="match status" value="1"/>
</dbReference>
<dbReference type="InterPro" id="IPR028366">
    <property type="entry name" value="PhoU"/>
</dbReference>
<dbReference type="Gene3D" id="1.20.58.220">
    <property type="entry name" value="Phosphate transport system protein phou homolog 2, domain 2"/>
    <property type="match status" value="1"/>
</dbReference>
<dbReference type="InterPro" id="IPR038078">
    <property type="entry name" value="PhoU-like_sf"/>
</dbReference>
<dbReference type="Proteomes" id="UP000610960">
    <property type="component" value="Unassembled WGS sequence"/>
</dbReference>
<dbReference type="OrthoDB" id="40991at2157"/>
<comment type="caution">
    <text evidence="2">The sequence shown here is derived from an EMBL/GenBank/DDBJ whole genome shotgun (WGS) entry which is preliminary data.</text>
</comment>
<protein>
    <recommendedName>
        <fullName evidence="1">SpoVT-AbrB domain-containing protein</fullName>
    </recommendedName>
</protein>
<proteinExistence type="predicted"/>
<dbReference type="InterPro" id="IPR037914">
    <property type="entry name" value="SpoVT-AbrB_sf"/>
</dbReference>
<reference evidence="2" key="1">
    <citation type="journal article" date="2014" name="Int. J. Syst. Evol. Microbiol.">
        <title>Complete genome sequence of Corynebacterium casei LMG S-19264T (=DSM 44701T), isolated from a smear-ripened cheese.</title>
        <authorList>
            <consortium name="US DOE Joint Genome Institute (JGI-PGF)"/>
            <person name="Walter F."/>
            <person name="Albersmeier A."/>
            <person name="Kalinowski J."/>
            <person name="Ruckert C."/>
        </authorList>
    </citation>
    <scope>NUCLEOTIDE SEQUENCE</scope>
    <source>
        <strain evidence="2">JCM 10088</strain>
    </source>
</reference>
<dbReference type="GO" id="GO:0045936">
    <property type="term" value="P:negative regulation of phosphate metabolic process"/>
    <property type="evidence" value="ECO:0007669"/>
    <property type="project" value="InterPro"/>
</dbReference>
<dbReference type="GO" id="GO:0003677">
    <property type="term" value="F:DNA binding"/>
    <property type="evidence" value="ECO:0007669"/>
    <property type="project" value="InterPro"/>
</dbReference>
<dbReference type="RefSeq" id="WP_188596573.1">
    <property type="nucleotide sequence ID" value="NZ_BMNL01000003.1"/>
</dbReference>
<dbReference type="SUPFAM" id="SSF89447">
    <property type="entry name" value="AbrB/MazE/MraZ-like"/>
    <property type="match status" value="1"/>
</dbReference>
<dbReference type="AlphaFoldDB" id="A0A830GVQ3"/>
<dbReference type="Pfam" id="PF04014">
    <property type="entry name" value="MazE_antitoxin"/>
    <property type="match status" value="1"/>
</dbReference>
<dbReference type="SMART" id="SM00966">
    <property type="entry name" value="SpoVT_AbrB"/>
    <property type="match status" value="1"/>
</dbReference>
<evidence type="ECO:0000313" key="2">
    <source>
        <dbReference type="EMBL" id="GGP21282.1"/>
    </source>
</evidence>
<evidence type="ECO:0000259" key="1">
    <source>
        <dbReference type="SMART" id="SM00966"/>
    </source>
</evidence>
<dbReference type="EMBL" id="BMNL01000003">
    <property type="protein sequence ID" value="GGP21282.1"/>
    <property type="molecule type" value="Genomic_DNA"/>
</dbReference>
<keyword evidence="3" id="KW-1185">Reference proteome</keyword>
<gene>
    <name evidence="2" type="ORF">GCM10007981_12460</name>
</gene>
<feature type="domain" description="SpoVT-AbrB" evidence="1">
    <location>
        <begin position="16"/>
        <end position="61"/>
    </location>
</feature>
<dbReference type="GO" id="GO:0030643">
    <property type="term" value="P:intracellular phosphate ion homeostasis"/>
    <property type="evidence" value="ECO:0007669"/>
    <property type="project" value="InterPro"/>
</dbReference>
<evidence type="ECO:0000313" key="3">
    <source>
        <dbReference type="Proteomes" id="UP000610960"/>
    </source>
</evidence>
<dbReference type="InterPro" id="IPR007159">
    <property type="entry name" value="SpoVT-AbrB_dom"/>
</dbReference>
<organism evidence="2 3">
    <name type="scientific">Thermocladium modestius</name>
    <dbReference type="NCBI Taxonomy" id="62609"/>
    <lineage>
        <taxon>Archaea</taxon>
        <taxon>Thermoproteota</taxon>
        <taxon>Thermoprotei</taxon>
        <taxon>Thermoproteales</taxon>
        <taxon>Thermoproteaceae</taxon>
        <taxon>Thermocladium</taxon>
    </lineage>
</organism>
<accession>A0A830GVQ3</accession>
<name>A0A830GVQ3_9CREN</name>
<dbReference type="Pfam" id="PF01895">
    <property type="entry name" value="PhoU"/>
    <property type="match status" value="1"/>
</dbReference>